<feature type="transmembrane region" description="Helical" evidence="5">
    <location>
        <begin position="70"/>
        <end position="89"/>
    </location>
</feature>
<feature type="transmembrane region" description="Helical" evidence="5">
    <location>
        <begin position="21"/>
        <end position="41"/>
    </location>
</feature>
<organism evidence="7 8">
    <name type="scientific">Campylobacter cuniculorum DSM 23162 = LMG 24588</name>
    <dbReference type="NCBI Taxonomy" id="1121267"/>
    <lineage>
        <taxon>Bacteria</taxon>
        <taxon>Pseudomonadati</taxon>
        <taxon>Campylobacterota</taxon>
        <taxon>Epsilonproteobacteria</taxon>
        <taxon>Campylobacterales</taxon>
        <taxon>Campylobacteraceae</taxon>
        <taxon>Campylobacter</taxon>
    </lineage>
</organism>
<feature type="transmembrane region" description="Helical" evidence="5">
    <location>
        <begin position="248"/>
        <end position="273"/>
    </location>
</feature>
<feature type="transmembrane region" description="Helical" evidence="5">
    <location>
        <begin position="183"/>
        <end position="211"/>
    </location>
</feature>
<dbReference type="GO" id="GO:0016020">
    <property type="term" value="C:membrane"/>
    <property type="evidence" value="ECO:0007669"/>
    <property type="project" value="UniProtKB-SubCell"/>
</dbReference>
<feature type="transmembrane region" description="Helical" evidence="5">
    <location>
        <begin position="47"/>
        <end position="63"/>
    </location>
</feature>
<dbReference type="RefSeq" id="WP_027306519.1">
    <property type="nucleotide sequence ID" value="NZ_CP020867.1"/>
</dbReference>
<sequence>MKKIIVENVKNVLMFNSTERVWQLPFFMALGVGMVLSVGAYYERIDLGLIAMIGVMAFLYVPNTPMYHRMAVVMCCSFGITLCFLLGLLTHLLPLLSPFLIAFVAATSSILVRYYDIGTPGYFFFVFACLLGAFSPFELKDYIFLTGIVCIGTMVANLIAFLYSLCVIYFFKNSLAKPIPPRGYLGFNIIVVDSVIMGTFVGFAVVLGAFLELERSYWVAVSCTAIMQGITLNSVWIKQIQRILGTALGVIFAWWLLGIEFNPFLFVLLMMFLVFMTEFVVTRNYALGMVFVTPYVTYLAEASSLMELNKDLIIRARLEDVAIGSVLGLLGGLVIHKPYLRKPFDKIAHHIFKVKF</sequence>
<evidence type="ECO:0000256" key="2">
    <source>
        <dbReference type="ARBA" id="ARBA00022692"/>
    </source>
</evidence>
<dbReference type="InterPro" id="IPR049453">
    <property type="entry name" value="Memb_transporter_dom"/>
</dbReference>
<evidence type="ECO:0000259" key="6">
    <source>
        <dbReference type="Pfam" id="PF13515"/>
    </source>
</evidence>
<dbReference type="OrthoDB" id="581879at2"/>
<feature type="transmembrane region" description="Helical" evidence="5">
    <location>
        <begin position="95"/>
        <end position="114"/>
    </location>
</feature>
<dbReference type="EMBL" id="CP020867">
    <property type="protein sequence ID" value="ARJ56917.1"/>
    <property type="molecule type" value="Genomic_DNA"/>
</dbReference>
<feature type="domain" description="Integral membrane bound transporter" evidence="6">
    <location>
        <begin position="204"/>
        <end position="330"/>
    </location>
</feature>
<evidence type="ECO:0000256" key="5">
    <source>
        <dbReference type="SAM" id="Phobius"/>
    </source>
</evidence>
<dbReference type="AlphaFoldDB" id="A0A1W6BXW8"/>
<name>A0A1W6BXW8_9BACT</name>
<dbReference type="eggNOG" id="COG4129">
    <property type="taxonomic scope" value="Bacteria"/>
</dbReference>
<dbReference type="Pfam" id="PF13515">
    <property type="entry name" value="FUSC_2"/>
    <property type="match status" value="1"/>
</dbReference>
<accession>A0A1W6BXW8</accession>
<feature type="transmembrane region" description="Helical" evidence="5">
    <location>
        <begin position="318"/>
        <end position="336"/>
    </location>
</feature>
<proteinExistence type="predicted"/>
<evidence type="ECO:0000313" key="7">
    <source>
        <dbReference type="EMBL" id="ARJ56917.1"/>
    </source>
</evidence>
<dbReference type="KEGG" id="ccun:CCUN_1329"/>
<reference evidence="7 8" key="1">
    <citation type="submission" date="2017-04" db="EMBL/GenBank/DDBJ databases">
        <title>Complete genome sequence of the Campylobacter cuniculorum type strain LMG24588.</title>
        <authorList>
            <person name="Miller W.G."/>
            <person name="Yee E."/>
            <person name="Revez J."/>
            <person name="Bono J.L."/>
            <person name="Rossi M."/>
        </authorList>
    </citation>
    <scope>NUCLEOTIDE SEQUENCE [LARGE SCALE GENOMIC DNA]</scope>
    <source>
        <strain evidence="7 8">LMG 24588</strain>
    </source>
</reference>
<dbReference type="Proteomes" id="UP000192902">
    <property type="component" value="Chromosome"/>
</dbReference>
<evidence type="ECO:0000256" key="1">
    <source>
        <dbReference type="ARBA" id="ARBA00004141"/>
    </source>
</evidence>
<evidence type="ECO:0000313" key="8">
    <source>
        <dbReference type="Proteomes" id="UP000192902"/>
    </source>
</evidence>
<evidence type="ECO:0000256" key="3">
    <source>
        <dbReference type="ARBA" id="ARBA00022989"/>
    </source>
</evidence>
<feature type="transmembrane region" description="Helical" evidence="5">
    <location>
        <begin position="285"/>
        <end position="306"/>
    </location>
</feature>
<keyword evidence="4 5" id="KW-0472">Membrane</keyword>
<evidence type="ECO:0000256" key="4">
    <source>
        <dbReference type="ARBA" id="ARBA00023136"/>
    </source>
</evidence>
<keyword evidence="3 5" id="KW-1133">Transmembrane helix</keyword>
<feature type="transmembrane region" description="Helical" evidence="5">
    <location>
        <begin position="143"/>
        <end position="171"/>
    </location>
</feature>
<feature type="transmembrane region" description="Helical" evidence="5">
    <location>
        <begin position="121"/>
        <end position="137"/>
    </location>
</feature>
<keyword evidence="2 5" id="KW-0812">Transmembrane</keyword>
<protein>
    <submittedName>
        <fullName evidence="7">FUSC domain protein</fullName>
    </submittedName>
</protein>
<gene>
    <name evidence="7" type="ORF">CCUN_1329</name>
</gene>
<feature type="transmembrane region" description="Helical" evidence="5">
    <location>
        <begin position="217"/>
        <end position="236"/>
    </location>
</feature>
<dbReference type="STRING" id="1121267.CCUN_1329"/>
<comment type="subcellular location">
    <subcellularLocation>
        <location evidence="1">Membrane</location>
        <topology evidence="1">Multi-pass membrane protein</topology>
    </subcellularLocation>
</comment>